<keyword evidence="4" id="KW-1185">Reference proteome</keyword>
<evidence type="ECO:0000256" key="1">
    <source>
        <dbReference type="ARBA" id="ARBA00009330"/>
    </source>
</evidence>
<dbReference type="Pfam" id="PF03922">
    <property type="entry name" value="OmpW"/>
    <property type="match status" value="1"/>
</dbReference>
<comment type="similarity">
    <text evidence="1">Belongs to the OmpW/AlkL family.</text>
</comment>
<sequence length="288" mass="31270">MKKSLSRILTCAFLFTPVAGYAQQHYASPNLTPAANPALAPASSTTAPATAIPMRREEIWASGWSGKIQYREVPMYAPPKKPKPHCGLFKTCPGVTRIGLGKGDFIIRLSALGVITNNTSSKTSVGGHVNATNQVMPELSFDYFVTDNLSFELIAASTRHEIKAQGVPGLGKVDVGSGWILPPTLTAQWHFRPHKAFNPYVGVGLTVAFWHNISPAGGIVKKVGLETAVGPSFNFGFDYQIVGNWFYNADVKQILLQQRAHINDSPNRIDARTSLNPTVVSMGIGYRF</sequence>
<dbReference type="Gene3D" id="2.40.160.20">
    <property type="match status" value="1"/>
</dbReference>
<dbReference type="SUPFAM" id="SSF56925">
    <property type="entry name" value="OMPA-like"/>
    <property type="match status" value="1"/>
</dbReference>
<dbReference type="AlphaFoldDB" id="A0A318MW58"/>
<dbReference type="GO" id="GO:0019867">
    <property type="term" value="C:outer membrane"/>
    <property type="evidence" value="ECO:0007669"/>
    <property type="project" value="InterPro"/>
</dbReference>
<evidence type="ECO:0008006" key="5">
    <source>
        <dbReference type="Google" id="ProtNLM"/>
    </source>
</evidence>
<protein>
    <recommendedName>
        <fullName evidence="5">OmpW family protein</fullName>
    </recommendedName>
</protein>
<dbReference type="GO" id="GO:0055085">
    <property type="term" value="P:transmembrane transport"/>
    <property type="evidence" value="ECO:0007669"/>
    <property type="project" value="TreeGrafter"/>
</dbReference>
<gene>
    <name evidence="3" type="ORF">DK869_06480</name>
</gene>
<dbReference type="Proteomes" id="UP000247565">
    <property type="component" value="Unassembled WGS sequence"/>
</dbReference>
<evidence type="ECO:0000313" key="4">
    <source>
        <dbReference type="Proteomes" id="UP000247565"/>
    </source>
</evidence>
<accession>A0A318MW58</accession>
<feature type="signal peptide" evidence="2">
    <location>
        <begin position="1"/>
        <end position="22"/>
    </location>
</feature>
<feature type="chain" id="PRO_5016283691" description="OmpW family protein" evidence="2">
    <location>
        <begin position="23"/>
        <end position="288"/>
    </location>
</feature>
<reference evidence="3 4" key="1">
    <citation type="submission" date="2018-05" db="EMBL/GenBank/DDBJ databases">
        <title>Reference genomes for bee gut microbiota database.</title>
        <authorList>
            <person name="Ellegaard K.M."/>
        </authorList>
    </citation>
    <scope>NUCLEOTIDE SEQUENCE [LARGE SCALE GENOMIC DNA]</scope>
    <source>
        <strain evidence="3 4">ESL0284</strain>
    </source>
</reference>
<dbReference type="OrthoDB" id="9807574at2"/>
<dbReference type="PANTHER" id="PTHR36920">
    <property type="match status" value="1"/>
</dbReference>
<keyword evidence="2" id="KW-0732">Signal</keyword>
<dbReference type="RefSeq" id="WP_110439197.1">
    <property type="nucleotide sequence ID" value="NZ_CP046393.1"/>
</dbReference>
<name>A0A318MW58_9PROT</name>
<proteinExistence type="inferred from homology"/>
<dbReference type="InterPro" id="IPR005618">
    <property type="entry name" value="OMPW"/>
</dbReference>
<dbReference type="EMBL" id="QGLT01000003">
    <property type="protein sequence ID" value="PXZ00274.1"/>
    <property type="molecule type" value="Genomic_DNA"/>
</dbReference>
<evidence type="ECO:0000313" key="3">
    <source>
        <dbReference type="EMBL" id="PXZ00274.1"/>
    </source>
</evidence>
<organism evidence="3 4">
    <name type="scientific">Commensalibacter melissae</name>
    <dbReference type="NCBI Taxonomy" id="2070537"/>
    <lineage>
        <taxon>Bacteria</taxon>
        <taxon>Pseudomonadati</taxon>
        <taxon>Pseudomonadota</taxon>
        <taxon>Alphaproteobacteria</taxon>
        <taxon>Acetobacterales</taxon>
        <taxon>Acetobacteraceae</taxon>
    </lineage>
</organism>
<dbReference type="InterPro" id="IPR011250">
    <property type="entry name" value="OMP/PagP_B-barrel"/>
</dbReference>
<dbReference type="PANTHER" id="PTHR36920:SF1">
    <property type="entry name" value="OUTER MEMBRANE PROTEIN W"/>
    <property type="match status" value="1"/>
</dbReference>
<comment type="caution">
    <text evidence="3">The sequence shown here is derived from an EMBL/GenBank/DDBJ whole genome shotgun (WGS) entry which is preliminary data.</text>
</comment>
<evidence type="ECO:0000256" key="2">
    <source>
        <dbReference type="SAM" id="SignalP"/>
    </source>
</evidence>